<evidence type="ECO:0000313" key="3">
    <source>
        <dbReference type="Proteomes" id="UP000011648"/>
    </source>
</evidence>
<dbReference type="EMBL" id="AOIL01000037">
    <property type="protein sequence ID" value="ELY91452.1"/>
    <property type="molecule type" value="Genomic_DNA"/>
</dbReference>
<evidence type="ECO:0000256" key="1">
    <source>
        <dbReference type="SAM" id="MobiDB-lite"/>
    </source>
</evidence>
<organism evidence="2 3">
    <name type="scientific">Natrialba taiwanensis DSM 12281</name>
    <dbReference type="NCBI Taxonomy" id="1230458"/>
    <lineage>
        <taxon>Archaea</taxon>
        <taxon>Methanobacteriati</taxon>
        <taxon>Methanobacteriota</taxon>
        <taxon>Stenosarchaea group</taxon>
        <taxon>Halobacteria</taxon>
        <taxon>Halobacteriales</taxon>
        <taxon>Natrialbaceae</taxon>
        <taxon>Natrialba</taxon>
    </lineage>
</organism>
<dbReference type="OrthoDB" id="378930at2157"/>
<protein>
    <submittedName>
        <fullName evidence="2">Uncharacterized protein</fullName>
    </submittedName>
</protein>
<dbReference type="Proteomes" id="UP000011648">
    <property type="component" value="Unassembled WGS sequence"/>
</dbReference>
<feature type="compositionally biased region" description="Acidic residues" evidence="1">
    <location>
        <begin position="88"/>
        <end position="106"/>
    </location>
</feature>
<name>M0A0U1_9EURY</name>
<feature type="region of interest" description="Disordered" evidence="1">
    <location>
        <begin position="83"/>
        <end position="110"/>
    </location>
</feature>
<keyword evidence="3" id="KW-1185">Reference proteome</keyword>
<dbReference type="RefSeq" id="WP_006825854.1">
    <property type="nucleotide sequence ID" value="NZ_AOIL01000037.1"/>
</dbReference>
<dbReference type="AlphaFoldDB" id="M0A0U1"/>
<sequence length="130" mass="14389">MPAKHGDEGNQFSSYHAEYCENCGQLVDAADEIEDELEEPVHRVDIIEAIGPFEKVGETVAMEQGECECTGTIVKRHYAYPAGNVPEPDFEPDEDEFTGRDPDEDALVNFGDGDWQEVREVPGIEEGGDL</sequence>
<gene>
    <name evidence="2" type="ORF">C484_10506</name>
</gene>
<dbReference type="STRING" id="1230458.C484_10506"/>
<proteinExistence type="predicted"/>
<evidence type="ECO:0000313" key="2">
    <source>
        <dbReference type="EMBL" id="ELY91452.1"/>
    </source>
</evidence>
<reference evidence="2 3" key="1">
    <citation type="journal article" date="2014" name="PLoS Genet.">
        <title>Phylogenetically driven sequencing of extremely halophilic archaea reveals strategies for static and dynamic osmo-response.</title>
        <authorList>
            <person name="Becker E.A."/>
            <person name="Seitzer P.M."/>
            <person name="Tritt A."/>
            <person name="Larsen D."/>
            <person name="Krusor M."/>
            <person name="Yao A.I."/>
            <person name="Wu D."/>
            <person name="Madern D."/>
            <person name="Eisen J.A."/>
            <person name="Darling A.E."/>
            <person name="Facciotti M.T."/>
        </authorList>
    </citation>
    <scope>NUCLEOTIDE SEQUENCE [LARGE SCALE GENOMIC DNA]</scope>
    <source>
        <strain evidence="2 3">DSM 12281</strain>
    </source>
</reference>
<accession>M0A0U1</accession>
<comment type="caution">
    <text evidence="2">The sequence shown here is derived from an EMBL/GenBank/DDBJ whole genome shotgun (WGS) entry which is preliminary data.</text>
</comment>